<comment type="caution">
    <text evidence="1">The sequence shown here is derived from an EMBL/GenBank/DDBJ whole genome shotgun (WGS) entry which is preliminary data.</text>
</comment>
<dbReference type="GO" id="GO:0035091">
    <property type="term" value="F:phosphatidylinositol binding"/>
    <property type="evidence" value="ECO:0007669"/>
    <property type="project" value="InterPro"/>
</dbReference>
<dbReference type="AlphaFoldDB" id="A0A3M7SKZ4"/>
<evidence type="ECO:0008006" key="3">
    <source>
        <dbReference type="Google" id="ProtNLM"/>
    </source>
</evidence>
<gene>
    <name evidence="1" type="ORF">BpHYR1_039767</name>
</gene>
<dbReference type="Proteomes" id="UP000276133">
    <property type="component" value="Unassembled WGS sequence"/>
</dbReference>
<organism evidence="1 2">
    <name type="scientific">Brachionus plicatilis</name>
    <name type="common">Marine rotifer</name>
    <name type="synonym">Brachionus muelleri</name>
    <dbReference type="NCBI Taxonomy" id="10195"/>
    <lineage>
        <taxon>Eukaryota</taxon>
        <taxon>Metazoa</taxon>
        <taxon>Spiralia</taxon>
        <taxon>Gnathifera</taxon>
        <taxon>Rotifera</taxon>
        <taxon>Eurotatoria</taxon>
        <taxon>Monogononta</taxon>
        <taxon>Pseudotrocha</taxon>
        <taxon>Ploima</taxon>
        <taxon>Brachionidae</taxon>
        <taxon>Brachionus</taxon>
    </lineage>
</organism>
<keyword evidence="2" id="KW-1185">Reference proteome</keyword>
<evidence type="ECO:0000313" key="2">
    <source>
        <dbReference type="Proteomes" id="UP000276133"/>
    </source>
</evidence>
<protein>
    <recommendedName>
        <fullName evidence="3">PX domain-containing protein</fullName>
    </recommendedName>
</protein>
<dbReference type="InterPro" id="IPR036871">
    <property type="entry name" value="PX_dom_sf"/>
</dbReference>
<dbReference type="OrthoDB" id="93876at2759"/>
<name>A0A3M7SKZ4_BRAPC</name>
<accession>A0A3M7SKZ4</accession>
<dbReference type="Gene3D" id="3.30.1520.10">
    <property type="entry name" value="Phox-like domain"/>
    <property type="match status" value="1"/>
</dbReference>
<proteinExistence type="predicted"/>
<dbReference type="SUPFAM" id="SSF64268">
    <property type="entry name" value="PX domain"/>
    <property type="match status" value="1"/>
</dbReference>
<reference evidence="1 2" key="1">
    <citation type="journal article" date="2018" name="Sci. Rep.">
        <title>Genomic signatures of local adaptation to the degree of environmental predictability in rotifers.</title>
        <authorList>
            <person name="Franch-Gras L."/>
            <person name="Hahn C."/>
            <person name="Garcia-Roger E.M."/>
            <person name="Carmona M.J."/>
            <person name="Serra M."/>
            <person name="Gomez A."/>
        </authorList>
    </citation>
    <scope>NUCLEOTIDE SEQUENCE [LARGE SCALE GENOMIC DNA]</scope>
    <source>
        <strain evidence="1">HYR1</strain>
    </source>
</reference>
<sequence>MINSNLKSVQINNYIIDKKEKKVHTYYRIELVTKYNRQICVDKRYKEFEALHSETKIEYSILKKLFSI</sequence>
<dbReference type="EMBL" id="REGN01001193">
    <property type="protein sequence ID" value="RNA36392.1"/>
    <property type="molecule type" value="Genomic_DNA"/>
</dbReference>
<evidence type="ECO:0000313" key="1">
    <source>
        <dbReference type="EMBL" id="RNA36392.1"/>
    </source>
</evidence>